<keyword evidence="1" id="KW-0175">Coiled coil</keyword>
<organism evidence="3 4">
    <name type="scientific">Tanacetum coccineum</name>
    <dbReference type="NCBI Taxonomy" id="301880"/>
    <lineage>
        <taxon>Eukaryota</taxon>
        <taxon>Viridiplantae</taxon>
        <taxon>Streptophyta</taxon>
        <taxon>Embryophyta</taxon>
        <taxon>Tracheophyta</taxon>
        <taxon>Spermatophyta</taxon>
        <taxon>Magnoliopsida</taxon>
        <taxon>eudicotyledons</taxon>
        <taxon>Gunneridae</taxon>
        <taxon>Pentapetalae</taxon>
        <taxon>asterids</taxon>
        <taxon>campanulids</taxon>
        <taxon>Asterales</taxon>
        <taxon>Asteraceae</taxon>
        <taxon>Asteroideae</taxon>
        <taxon>Anthemideae</taxon>
        <taxon>Anthemidinae</taxon>
        <taxon>Tanacetum</taxon>
    </lineage>
</organism>
<feature type="region of interest" description="Disordered" evidence="2">
    <location>
        <begin position="34"/>
        <end position="74"/>
    </location>
</feature>
<accession>A0ABQ5BQ94</accession>
<evidence type="ECO:0000313" key="3">
    <source>
        <dbReference type="EMBL" id="GJT15957.1"/>
    </source>
</evidence>
<feature type="compositionally biased region" description="Polar residues" evidence="2">
    <location>
        <begin position="59"/>
        <end position="74"/>
    </location>
</feature>
<name>A0ABQ5BQ94_9ASTR</name>
<reference evidence="3" key="1">
    <citation type="journal article" date="2022" name="Int. J. Mol. Sci.">
        <title>Draft Genome of Tanacetum Coccineum: Genomic Comparison of Closely Related Tanacetum-Family Plants.</title>
        <authorList>
            <person name="Yamashiro T."/>
            <person name="Shiraishi A."/>
            <person name="Nakayama K."/>
            <person name="Satake H."/>
        </authorList>
    </citation>
    <scope>NUCLEOTIDE SEQUENCE</scope>
</reference>
<gene>
    <name evidence="3" type="ORF">Tco_0874663</name>
</gene>
<feature type="coiled-coil region" evidence="1">
    <location>
        <begin position="372"/>
        <end position="415"/>
    </location>
</feature>
<evidence type="ECO:0000256" key="2">
    <source>
        <dbReference type="SAM" id="MobiDB-lite"/>
    </source>
</evidence>
<evidence type="ECO:0000313" key="4">
    <source>
        <dbReference type="Proteomes" id="UP001151760"/>
    </source>
</evidence>
<reference evidence="3" key="2">
    <citation type="submission" date="2022-01" db="EMBL/GenBank/DDBJ databases">
        <authorList>
            <person name="Yamashiro T."/>
            <person name="Shiraishi A."/>
            <person name="Satake H."/>
            <person name="Nakayama K."/>
        </authorList>
    </citation>
    <scope>NUCLEOTIDE SEQUENCE</scope>
</reference>
<protein>
    <submittedName>
        <fullName evidence="3">Uncharacterized protein</fullName>
    </submittedName>
</protein>
<feature type="coiled-coil region" evidence="1">
    <location>
        <begin position="520"/>
        <end position="590"/>
    </location>
</feature>
<comment type="caution">
    <text evidence="3">The sequence shown here is derived from an EMBL/GenBank/DDBJ whole genome shotgun (WGS) entry which is preliminary data.</text>
</comment>
<dbReference type="Proteomes" id="UP001151760">
    <property type="component" value="Unassembled WGS sequence"/>
</dbReference>
<dbReference type="EMBL" id="BQNB010013437">
    <property type="protein sequence ID" value="GJT15957.1"/>
    <property type="molecule type" value="Genomic_DNA"/>
</dbReference>
<keyword evidence="4" id="KW-1185">Reference proteome</keyword>
<proteinExistence type="predicted"/>
<feature type="coiled-coil region" evidence="1">
    <location>
        <begin position="136"/>
        <end position="170"/>
    </location>
</feature>
<sequence>MQEQESLITEGASIEACLVTEGAALEACLVNEGNENRSSDHESTSSGNDADDNIGPSYESDTLTKVPHSSNDTFQNVFSHGIQSHEQPESVPDTYEVNEINSNIISDIPNMDPDRNKEEHDHVDYEQQLAFFASLINNLKCDVEKCNEVNREAQQANALLTNKIERYKEKEKHFAKDMTIESEYCKKIKLLNDEISYLKSQACEKDKTFAKENEKYDEYVQPLLNRKNELEKKNQGVLKQINDLDNKGLGFENQNDYVNPSLLNKAKELAPCLYNIDEMGKDELSDHKIISDEELKCEAEKHLKVKERKSPLAMLKFEKQTFPNIEINQGDLFRMSFEQSINERVRNRLSEEFDHLVKNVNLQLNCFEKSLVKEMKDDLKDETNQCDDVKLKFDFDEIETQNIELKHKVASLIKENEHLKMVYKNLFDSIKKSQVPTQSSNVSQNEAENLKSQLSKFADKKFYIVLQKIESMKKKKFESRNSNDLLQKYLYDSDPSNVESESGEKKILFGNDTSCLKTKIKELEMSLAQQTKDFEDAKVDFSKKTDKFETYFEKHEKTKVVIERQLDRKIQDSKAEKDQFLKQIASLESKLASQDLISNQMEYRDLRSSYNALK</sequence>
<feature type="compositionally biased region" description="Basic and acidic residues" evidence="2">
    <location>
        <begin position="34"/>
        <end position="43"/>
    </location>
</feature>
<evidence type="ECO:0000256" key="1">
    <source>
        <dbReference type="SAM" id="Coils"/>
    </source>
</evidence>